<evidence type="ECO:0000313" key="3">
    <source>
        <dbReference type="Proteomes" id="UP000435036"/>
    </source>
</evidence>
<feature type="transmembrane region" description="Helical" evidence="1">
    <location>
        <begin position="271"/>
        <end position="295"/>
    </location>
</feature>
<keyword evidence="1" id="KW-0472">Membrane</keyword>
<dbReference type="EMBL" id="WSQA01000006">
    <property type="protein sequence ID" value="MVZ62438.1"/>
    <property type="molecule type" value="Genomic_DNA"/>
</dbReference>
<comment type="caution">
    <text evidence="2">The sequence shown here is derived from an EMBL/GenBank/DDBJ whole genome shotgun (WGS) entry which is preliminary data.</text>
</comment>
<dbReference type="AlphaFoldDB" id="A0A6N8L2Q8"/>
<keyword evidence="1" id="KW-1133">Transmembrane helix</keyword>
<gene>
    <name evidence="2" type="ORF">GQF63_10420</name>
</gene>
<feature type="transmembrane region" description="Helical" evidence="1">
    <location>
        <begin position="80"/>
        <end position="99"/>
    </location>
</feature>
<keyword evidence="3" id="KW-1185">Reference proteome</keyword>
<proteinExistence type="predicted"/>
<evidence type="ECO:0000313" key="2">
    <source>
        <dbReference type="EMBL" id="MVZ62438.1"/>
    </source>
</evidence>
<accession>A0A6N8L2Q8</accession>
<dbReference type="Proteomes" id="UP000435036">
    <property type="component" value="Unassembled WGS sequence"/>
</dbReference>
<evidence type="ECO:0000256" key="1">
    <source>
        <dbReference type="SAM" id="Phobius"/>
    </source>
</evidence>
<dbReference type="OrthoDB" id="709759at2"/>
<sequence>MKVFLQKILFPYGLILLAILAASVLVYYFFVISGASNWPTWALWGLPIGLSYLLLHVIGQRLFRGFSFSQRLLQLFTPEVFLTFVSLAVLAVICFQPLAKSLRYNFGHVLRLKSINELKPYQTTDFLEADDWYVDRMRVIPFHYYELGSGSQIGKIELNTLLIVPIFARKDAYATAAKAWLGFRYSDYISISEYRAKRIQKEREHINSSIGHFSKINVRDFNYLEAMPRSQGGEILQAMALNHSYYKSEYSNVYLGQQVERDVLSLYYLKYSFFLLFLIGLPVSLLACGLIYVLLKAKKLL</sequence>
<dbReference type="RefSeq" id="WP_160369160.1">
    <property type="nucleotide sequence ID" value="NZ_WSQA01000006.1"/>
</dbReference>
<protein>
    <submittedName>
        <fullName evidence="2">Uncharacterized protein</fullName>
    </submittedName>
</protein>
<feature type="transmembrane region" description="Helical" evidence="1">
    <location>
        <begin position="12"/>
        <end position="35"/>
    </location>
</feature>
<keyword evidence="1" id="KW-0812">Transmembrane</keyword>
<feature type="transmembrane region" description="Helical" evidence="1">
    <location>
        <begin position="41"/>
        <end position="59"/>
    </location>
</feature>
<name>A0A6N8L2Q8_9SPHI</name>
<organism evidence="2 3">
    <name type="scientific">Sphingobacterium humi</name>
    <dbReference type="NCBI Taxonomy" id="1796905"/>
    <lineage>
        <taxon>Bacteria</taxon>
        <taxon>Pseudomonadati</taxon>
        <taxon>Bacteroidota</taxon>
        <taxon>Sphingobacteriia</taxon>
        <taxon>Sphingobacteriales</taxon>
        <taxon>Sphingobacteriaceae</taxon>
        <taxon>Sphingobacterium</taxon>
    </lineage>
</organism>
<reference evidence="2 3" key="1">
    <citation type="submission" date="2019-12" db="EMBL/GenBank/DDBJ databases">
        <authorList>
            <person name="Dong K."/>
        </authorList>
    </citation>
    <scope>NUCLEOTIDE SEQUENCE [LARGE SCALE GENOMIC DNA]</scope>
    <source>
        <strain evidence="2 3">JCM 31225</strain>
    </source>
</reference>